<name>A0A1Y2K239_9PROT</name>
<dbReference type="EMBL" id="LVJN01000020">
    <property type="protein sequence ID" value="OSM02022.1"/>
    <property type="molecule type" value="Genomic_DNA"/>
</dbReference>
<dbReference type="STRING" id="1434232.MAIT1_02101"/>
<dbReference type="OrthoDB" id="9812260at2"/>
<dbReference type="InterPro" id="IPR000160">
    <property type="entry name" value="GGDEF_dom"/>
</dbReference>
<dbReference type="Pfam" id="PF00990">
    <property type="entry name" value="GGDEF"/>
    <property type="match status" value="1"/>
</dbReference>
<evidence type="ECO:0000259" key="2">
    <source>
        <dbReference type="PROSITE" id="PS50887"/>
    </source>
</evidence>
<dbReference type="PROSITE" id="PS50887">
    <property type="entry name" value="GGDEF"/>
    <property type="match status" value="1"/>
</dbReference>
<dbReference type="SMART" id="SM00267">
    <property type="entry name" value="GGDEF"/>
    <property type="match status" value="1"/>
</dbReference>
<dbReference type="InterPro" id="IPR029787">
    <property type="entry name" value="Nucleotide_cyclase"/>
</dbReference>
<reference evidence="3 4" key="1">
    <citation type="journal article" date="2016" name="BMC Genomics">
        <title>Combined genomic and structural analyses of a cultured magnetotactic bacterium reveals its niche adaptation to a dynamic environment.</title>
        <authorList>
            <person name="Araujo A.C."/>
            <person name="Morillo V."/>
            <person name="Cypriano J."/>
            <person name="Teixeira L.C."/>
            <person name="Leao P."/>
            <person name="Lyra S."/>
            <person name="Almeida L.G."/>
            <person name="Bazylinski D.A."/>
            <person name="Vasconcellos A.T."/>
            <person name="Abreu F."/>
            <person name="Lins U."/>
        </authorList>
    </citation>
    <scope>NUCLEOTIDE SEQUENCE [LARGE SCALE GENOMIC DNA]</scope>
    <source>
        <strain evidence="3 4">IT-1</strain>
    </source>
</reference>
<dbReference type="InterPro" id="IPR043128">
    <property type="entry name" value="Rev_trsase/Diguanyl_cyclase"/>
</dbReference>
<keyword evidence="4" id="KW-1185">Reference proteome</keyword>
<dbReference type="NCBIfam" id="TIGR00254">
    <property type="entry name" value="GGDEF"/>
    <property type="match status" value="1"/>
</dbReference>
<dbReference type="RefSeq" id="WP_085444519.1">
    <property type="nucleotide sequence ID" value="NZ_LVJN01000020.1"/>
</dbReference>
<dbReference type="PANTHER" id="PTHR33121:SF81">
    <property type="entry name" value="CYCLIC DI-GMP PHOSPHODIESTERASE PDEB-RELATED"/>
    <property type="match status" value="1"/>
</dbReference>
<dbReference type="Gene3D" id="3.30.70.270">
    <property type="match status" value="1"/>
</dbReference>
<dbReference type="InterPro" id="IPR011006">
    <property type="entry name" value="CheY-like_superfamily"/>
</dbReference>
<dbReference type="InterPro" id="IPR050706">
    <property type="entry name" value="Cyclic-di-GMP_PDE-like"/>
</dbReference>
<evidence type="ECO:0000313" key="4">
    <source>
        <dbReference type="Proteomes" id="UP000194003"/>
    </source>
</evidence>
<organism evidence="3 4">
    <name type="scientific">Magnetofaba australis IT-1</name>
    <dbReference type="NCBI Taxonomy" id="1434232"/>
    <lineage>
        <taxon>Bacteria</taxon>
        <taxon>Pseudomonadati</taxon>
        <taxon>Pseudomonadota</taxon>
        <taxon>Magnetococcia</taxon>
        <taxon>Magnetococcales</taxon>
        <taxon>Magnetococcaceae</taxon>
        <taxon>Magnetofaba</taxon>
    </lineage>
</organism>
<sequence>MDSILLVNDSATFNAILTQNLRDRVRGGIGTALDHGSALEMIQSGEWSLVAATFNPKKPDNIALFEALDQAHIPAIALVEELDDGLDATGRYTESLVDFFVYDAPDALERLQSLIERIHWSEQTHVLVAGAATAQRDLIGDLLHARRFVVKQTGVLGGVLDALQTNPNIRLLIVAGMPMEECAALVRSVRNCWSRDELVILALPPMAADMDGVRLLKNGVDEIIRQPICAYSLLAQVDRGLELFEFHQGLKKAATTDRLTGLINRRGFLERAQSLHASAQRQVIGLTTAIVRIVGFDAARMVKGPLFTDLLRKEAAEVIGQAYRRNDVVAQLAPHEFGILLVDMSPEQLPRFIDELTNKLHQRSVVYKGKLTRLRVAIGVSLDLQKSFPQMLDVAERRALAIEEGEDPNQITSPALDDDDQDGATGDAQELTATPTEVPTARAPMPRKR</sequence>
<accession>A0A1Y2K239</accession>
<proteinExistence type="predicted"/>
<gene>
    <name evidence="3" type="ORF">MAIT1_02101</name>
</gene>
<feature type="region of interest" description="Disordered" evidence="1">
    <location>
        <begin position="403"/>
        <end position="449"/>
    </location>
</feature>
<dbReference type="SUPFAM" id="SSF52172">
    <property type="entry name" value="CheY-like"/>
    <property type="match status" value="1"/>
</dbReference>
<dbReference type="AlphaFoldDB" id="A0A1Y2K239"/>
<evidence type="ECO:0000256" key="1">
    <source>
        <dbReference type="SAM" id="MobiDB-lite"/>
    </source>
</evidence>
<dbReference type="Proteomes" id="UP000194003">
    <property type="component" value="Unassembled WGS sequence"/>
</dbReference>
<dbReference type="GO" id="GO:0071111">
    <property type="term" value="F:cyclic-guanylate-specific phosphodiesterase activity"/>
    <property type="evidence" value="ECO:0007669"/>
    <property type="project" value="InterPro"/>
</dbReference>
<protein>
    <submittedName>
        <fullName evidence="3">Putative response regulator receiver protein</fullName>
    </submittedName>
</protein>
<evidence type="ECO:0000313" key="3">
    <source>
        <dbReference type="EMBL" id="OSM02022.1"/>
    </source>
</evidence>
<comment type="caution">
    <text evidence="3">The sequence shown here is derived from an EMBL/GenBank/DDBJ whole genome shotgun (WGS) entry which is preliminary data.</text>
</comment>
<dbReference type="SUPFAM" id="SSF55073">
    <property type="entry name" value="Nucleotide cyclase"/>
    <property type="match status" value="1"/>
</dbReference>
<dbReference type="PANTHER" id="PTHR33121">
    <property type="entry name" value="CYCLIC DI-GMP PHOSPHODIESTERASE PDEF"/>
    <property type="match status" value="1"/>
</dbReference>
<feature type="domain" description="GGDEF" evidence="2">
    <location>
        <begin position="287"/>
        <end position="414"/>
    </location>
</feature>